<evidence type="ECO:0000256" key="1">
    <source>
        <dbReference type="SAM" id="Phobius"/>
    </source>
</evidence>
<organism evidence="2 3">
    <name type="scientific">Rhizophagus irregularis</name>
    <dbReference type="NCBI Taxonomy" id="588596"/>
    <lineage>
        <taxon>Eukaryota</taxon>
        <taxon>Fungi</taxon>
        <taxon>Fungi incertae sedis</taxon>
        <taxon>Mucoromycota</taxon>
        <taxon>Glomeromycotina</taxon>
        <taxon>Glomeromycetes</taxon>
        <taxon>Glomerales</taxon>
        <taxon>Glomeraceae</taxon>
        <taxon>Rhizophagus</taxon>
    </lineage>
</organism>
<accession>A0A2N1N3C2</accession>
<gene>
    <name evidence="2" type="ORF">RhiirC2_541061</name>
</gene>
<keyword evidence="1" id="KW-0472">Membrane</keyword>
<dbReference type="EMBL" id="LLXL01000844">
    <property type="protein sequence ID" value="PKK68405.1"/>
    <property type="molecule type" value="Genomic_DNA"/>
</dbReference>
<dbReference type="Proteomes" id="UP000233469">
    <property type="component" value="Unassembled WGS sequence"/>
</dbReference>
<protein>
    <submittedName>
        <fullName evidence="2">Uncharacterized protein</fullName>
    </submittedName>
</protein>
<reference evidence="2 3" key="1">
    <citation type="submission" date="2016-04" db="EMBL/GenBank/DDBJ databases">
        <title>Genome analyses suggest a sexual origin of heterokaryosis in a supposedly ancient asexual fungus.</title>
        <authorList>
            <person name="Ropars J."/>
            <person name="Sedzielewska K."/>
            <person name="Noel J."/>
            <person name="Charron P."/>
            <person name="Farinelli L."/>
            <person name="Marton T."/>
            <person name="Kruger M."/>
            <person name="Pelin A."/>
            <person name="Brachmann A."/>
            <person name="Corradi N."/>
        </authorList>
    </citation>
    <scope>NUCLEOTIDE SEQUENCE [LARGE SCALE GENOMIC DNA]</scope>
    <source>
        <strain evidence="2 3">C2</strain>
    </source>
</reference>
<keyword evidence="1" id="KW-0812">Transmembrane</keyword>
<comment type="caution">
    <text evidence="2">The sequence shown here is derived from an EMBL/GenBank/DDBJ whole genome shotgun (WGS) entry which is preliminary data.</text>
</comment>
<proteinExistence type="predicted"/>
<sequence>MINHRILEQFIVTEFWTAYNINCKVLAIILKLFSFKRRLLRGRHYIHQSLYFLISNIESYLSWH</sequence>
<feature type="transmembrane region" description="Helical" evidence="1">
    <location>
        <begin position="15"/>
        <end position="33"/>
    </location>
</feature>
<reference evidence="2 3" key="2">
    <citation type="submission" date="2017-10" db="EMBL/GenBank/DDBJ databases">
        <title>Extensive intraspecific genome diversity in a model arbuscular mycorrhizal fungus.</title>
        <authorList>
            <person name="Chen E.C.H."/>
            <person name="Morin E."/>
            <person name="Baudet D."/>
            <person name="Noel J."/>
            <person name="Ndikumana S."/>
            <person name="Charron P."/>
            <person name="St-Onge C."/>
            <person name="Giorgi J."/>
            <person name="Grigoriev I.V."/>
            <person name="Roux C."/>
            <person name="Martin F.M."/>
            <person name="Corradi N."/>
        </authorList>
    </citation>
    <scope>NUCLEOTIDE SEQUENCE [LARGE SCALE GENOMIC DNA]</scope>
    <source>
        <strain evidence="2 3">C2</strain>
    </source>
</reference>
<name>A0A2N1N3C2_9GLOM</name>
<evidence type="ECO:0000313" key="2">
    <source>
        <dbReference type="EMBL" id="PKK68405.1"/>
    </source>
</evidence>
<evidence type="ECO:0000313" key="3">
    <source>
        <dbReference type="Proteomes" id="UP000233469"/>
    </source>
</evidence>
<keyword evidence="1" id="KW-1133">Transmembrane helix</keyword>
<dbReference type="AlphaFoldDB" id="A0A2N1N3C2"/>